<dbReference type="SUPFAM" id="SSF47336">
    <property type="entry name" value="ACP-like"/>
    <property type="match status" value="4"/>
</dbReference>
<dbReference type="SMART" id="SM00823">
    <property type="entry name" value="PKS_PP"/>
    <property type="match status" value="4"/>
</dbReference>
<sequence>MYASPAEDFLPWVLPGTGSPAWRARIVRDQLATVDAAHPRATAHALARLAAERGSRAPRAAVVAGSRDDLALALAAVAAGDDTPALVHGEPVHDDRVMFVFPGQGAQWDGMAAALLDTSPVFARRVDECVQALEPFVDWPVLDVLRGNAPAETLRRTDVIQPSLYAVTLGLVEVWRAAGVEPSAVLGHSIGEVPAAVVAGVLGLDDGARIMALWSQAQQTLAGAGAMVSVLAPLDDVRRMLDRFEGRLVVGVVNGPGSVVVTGDADAAAELRRVCDERGVHARTAAVAHAAHSAHIERIVPRMTADLAGIRPRPAALPMFTAALGGPLGDTPADVDYWCRCLRGIARFDLATEAALAAGYQLALEISPHPVLTAAMLHTAEHAHRPLAVAGSLRRGDGGPRRLATSLAELYVAGARLDPAAVYGEPAATLPDDLGRRLDERPADDTVPGPSTLAAELIPLARAEQRRHLIDLIRHECAALDVEAFDEDLTFGELGFDSVTGMAVRNRVAAATGLRIPATAIFDYPSPRRLAEYLHAELVPGWDDPAPADPAPSPPVGDDDPIVIVGWGCRLPGGVTDPEALWPLLVDGADLVSEFPTDRGWDNEAAYAEPPTGPGRYYQREAGFLYDADLFDADFFGISPREALAMDPQQRLLLETTWETFERAGIDPTTLRGARTGVFVGAMGMEYGPRLDEGSGHEGFAFTGNTISVIAGRISYTFGFEGPAVTVDTACSSSLVALHLAVQAVRRGECSLAVAGGVTVMPSLGMFIEFSTHGNLAPDGRCKSFAAAADGFGLSEGAGVLLVERLSDARRLGHRVLATVRGSAVNQDGASNGLTAPNGPSQQRVIRQALASAGLSAADVDVVEAHGTGTRLGDPIEAQAVLATYGQDRERPVLLGSIKSNIGHTQAAAGVAGVIKMILAMRHGVVPQSLHVDAPSPEVDWSAGAVELAAKTMVWPEVGRPRRAGVSSFGVSGTNAHVILEQPAEEPDPVVSADGPAVWLLSARSRAALQAQVGRLAAFVEQRPEVSAHSIAVGLARRALLPYRAVAVDGVLDGLVLPVVPAALVGVGWLFSGQGSQRVGMGSGLAARFPVFAAEFARVCDVFDGLLPRSLREVIAEGGPLLDRTLYAQPGLFAVQVAQAALLQSFGVRPKVLVGHSIGEYAAAVVAGVLDLPDACRLVAARAVLMDALPAGGAMLAVQADASVASGLDVAAVNGPGQVVLSGPESVVNVVAGELSGRGVRVRRLRVSHAFHSVLMEPMLAAFADVVASVGFRSARVPLVSSVEVGADVTVPEYWVRQVRDTVRFGDAVAAVDAAVCVEVGPDAALSAMLADRQVKPLSRRDGDEVVAFLTALGALHSAGVPVDWTPAVPAGAGPADLPTYAFQRQRYWLPPRPAASNTTDGDSGFWDAVERGEVPLDEDLAALRPAFTAWRHRQQDEAELRRWCYRVTWTSAPRLDRTRQPGRWLVVVGNRDSDGWADAAATALTAAGADVTTLVLDPATPLDPIVDGYDGILSLLGDDGLAGVLRLLQATPDTGPHCPVWAATTGAGDHPAAAATWGFGRVAALEHPTRWGGLIDLPAAGRVAAERLVDVLLSGSGEDQVAIRTAGILVRRLERLPSTGRPADGAPWTPHGTVLITGGTGAIGAAVARWVAQRGADHVVLLSRRGPDAPGAVELAQELREHGPEVTVLACDVADRQQVTDALRTVGAVTAVFHAAGVLDDGVIASLTPERFETVLAAKAQSACLLDELTRDHPLTAVVLFSSVAGAIGTPGQANYAAANAYLDALGRRMRKAGRPAVVISWGPWAGAGMADGVRELRRTGYTALPPHRALAALQYVLDRGDTSVTIADIDWEKFPAAFTATRPSPLLSNLAATTPPVPDRRPTAELGKLTPDGRRARITDLVREHTAVVLGQTDPSRIDMERPFKDLGFTSLSAVELRNQLSTAVGEPLPATLVFDYPSPAVLAGRLDEVLFGAPGSVVSDGSVGVVGGDPVVIVGMACRFPGGVVSPEGLWDLVVGERDAVGGFPVDRGWDVGRLFDPDPDRVGTSYAREGGFLYDAAEFDAGFFGVSPREALAMDPQQRLLLEVSWEVLERAGIDPLSLRGSRTGVFAGSNGQDYRPTDANVPAEVEGHLLTGNAASVVSGRISYTFGFEGPAVTVDTACSSSLVALHLAVQALRSGECDLALAGGVTVMATPGVFVEFSRQRGLAVDGRCKSFAASADGTGWSEGVGVLLVERLSDARRNGHRILAVVRGSAVNQDGASNGLTAPNGPSQQRVIRQALASAGLVSADVDVVEAHGTGTRLGDPIEAQAVLATYGQDREQPVLLGSIKSNIGHTQAAAGVAGVIKMVLAMRHGVVPSSLHIDAPSPEVDWSAGAVELAATAGAWPEVGRPRRAGVSSFGVSGTNAHVILEQPAEEPEPSVVADGPAVWLLSARSRAALQAQVDRLDAFVQARPEVSAHSVAVGLARRALLPYRAVAVDGVLDGLVLPVVPASLGGVVWVFAGQGWQWEGMARRLLAESSVFAEAMAECDRALAPWLDRSVPDGDVRVVQPRMWSVMVSLARLWESLGVRPAAVIGHSQGEVAAAVVAGALSVEDGARIVAVRAGVIAELLSGRGGMLSVALPVDEVRARLAGVADVGVAAVNGPGLCVVSGDRGALESIDWGQARIRWVDVDYASHSEQVEAVEAVLKDRLGVVEFRAAEVPWYSTVTGELVDPVGLDAGYWYTNLRAEVRFEAAVRAAAGDGLRRFLEVSAHPVLLPGIVETVDDCTVTGTLKRDSGGLADVLRAAAVLHTAGTAVDWSSVLPAVAPAELPTYPFQRQRFWLDAAGRRSVLRLADGGVVVTTRVSTALEPWLVDHAVHGTVLVPGTQFVDWAIHAGDLVGAPVLRELTVQAPLVLDGAVEVQTAVNADRQVAIYSRTGDDEPWTCHATGALDQERPLAHSVEWLPADAVPLSTADLYDRLAERGYEYGPVFQGVRAAWEAGDELYAEVELPPSEHGRAAGSTIHPALLDAATHMAGARAARDEDAPVLLPFAWQDVAVYATGATRVRVRMRVDGASLSLTLTDVDGALVATVGSLVLRALSERLSVAPVRDLYTVDWVEVGRVGEEEVDLPVWDCAGVGLADVLAGVQQRLAADEQRWVVLVPDSQADPDAAAVWGLLASAQSEHPDRFVLVDAADAETAQAAVAVCEEPQLRVDGDGGVRVPRLVRAASGGGDVDFGTGPVLITGGTGTLGGLLARHLVDVYGVTDLVLVSRRGLAAGRLGEELPQARIVACDVSDREALKALLDECRPSAVIHAAGVLDDATVANLTESQLEAVFSAKAVAARHLHELTDGLSAFVLFSSASGVFGSAGQANYAAANAYLDALARQRRAQGLPAQSLAWGFWDSESAMTGSADRERLERSRVLPIGNELGLRLFDAAIRVDAPVVVPVRLRLTGTQAVPPLLSRLVPATRTTAAAATRDTAWAQRLSGLDVDRRRAEVLRLVCAQAAAVLGFPGEDRIEPGSAFREMGFDSLTAVELRNRVAAQSDVRLPATLVFDYPSPVALAAHLDELMFGGPRTVAVPATMTTTQDDPIVVVEMACRFPGGVSSPEDLWQLLTDGADAIGGLPTDRGWDLASLYDPAGEKPGTAYTRHGGFLAGAADFDADLFGISPREALAMDPQQRLLLEVSWEVLERAGIDPLSLRGSRTGVFTGLMYHDYGSRVRSVPAELEGYFTNGNAGSVASGRVAYSFGFEGPAVTVDTACSSSLVALHLAVQALRSGECDLALAGGASVMATPSVLVEFSRQRGLAEDGRCKSFAAAADGTGFSEGAGVLLVERLSDARRNGHRVLAVVRGSAVNQDGASNGLTAPNGPSQQRVIRQALASAGLWAADVDVVEAHGTGTRLGDPIEAQAVLATYGQDREQPVLLGSVKSNIGHTQAAAGVAGVMKMILAMRHGLVPQSLHIDTPTPEVDWSAGAVELVTTTSTWPETGRPRRAGVSSFGVSGTNAHVILEQPAEEPDPVVSSDGPAVWLLSARSREALQAQVDRLGAFVQARPEVSAYSVAAGLARRALLPYRAVAVDGVLDGLELPVVPASPGGVVWVFAGQGWQWEGMARRLLGESPVFAEAMAECEAALQRWTDREVPDGDVRVVQPRMWSVMVSLARLWQSLGVRPAAVIGHSQGEVAAAVAAGVLSLEDGARIVAVRAGVIAELLSGRGGMLSVALPVDEVRARLAGVAGVGVAAVNGPGLCVVSGDRQALESIDWGQARTRWVDVDYASHSEQVEAVEAVLKERLGVVEFRAAEVPWYSTVTGELVDPVGLDAGYWYRNLRAEVRFEAAVRAAAGDGLRRFLEVSAHPVLLPGIVATVDDCTVTGTLKRDSGGLVDVLRAAAVLHTAGTPVDWSSVLPVVAPADVPTYPFQRQRFWLESGVERSVLRLADGGVVVTATVSTALEPWLADHAVHGTVLVPGTQFVDWAINAGDLVGAPVLRELTVQAPLVLDGAVEVQTAVNADRQVTIYSRAADDEPWTRHATGVLGDATPVVSLTAEWPPAGATPLSVEDVYEALAAAGLQYGPAFRGMRAAWRDGAELVAEVALDDAGRAQVDRFGVHPALLDAALHLAALDKPGGPTEPLLPFAWQDVTVHATGAAAARVRMRVDGDSLSLTLTDLHGAPVATVGSLVLRALPDRLPVKTVRDLYTVDWVEAGHIGEAQADIAVWDPSDAVLADTLAGVQQRLAADDQRWLVLVPGSQDRPERAAVWGLLASAQSEHPDRFVLVDAADAGTARAAVAVCDEPQLRVDGDGRVQVPRLVRAAPADDEVDFGAGPVLITGGTGTLGGLLARHLVDAYGVTDLVLVSRRGPAAGRLGEELPQARIVACDVSDREALKALLEECRPSAVIHAAGVLDDATVANLTESQLEAVFRAKAVAAQHLHELTDGLSAFVLFSSASAVFGAAGQANYAAANAYLDALARQRRAQGLPAQSLAWGLWKTSSAMTAAVDTTKAYQGVLPMSDRQALALFDAALHTGQPALVTAALDLRPRTDPSPLLRALLPQQRRTVGGDAPDRTAAMRAQLAGRDADGQLSGLLDLVRAHTAQVLGHASLSTVGAGRQFKDLGFDSLTAIELRNRLRTATDLRLPATLVFDHPTPAALAEHLRAELFGVVGRPSIVDQLAQLEHAMAVATGGSDDGLDAGLREDITVRLKALTALWGDLQRRGDGTDIGERLETASDDEIFQFIDSKFGDS</sequence>
<evidence type="ECO:0000256" key="3">
    <source>
        <dbReference type="ARBA" id="ARBA00022679"/>
    </source>
</evidence>
<dbReference type="InterPro" id="IPR020807">
    <property type="entry name" value="PKS_DH"/>
</dbReference>
<dbReference type="Pfam" id="PF14765">
    <property type="entry name" value="PS-DH"/>
    <property type="match status" value="2"/>
</dbReference>
<dbReference type="InterPro" id="IPR018201">
    <property type="entry name" value="Ketoacyl_synth_AS"/>
</dbReference>
<dbReference type="FunFam" id="1.10.1200.10:FF:000007">
    <property type="entry name" value="Probable polyketide synthase pks17"/>
    <property type="match status" value="3"/>
</dbReference>
<feature type="region of interest" description="C-terminal hotdog fold" evidence="6">
    <location>
        <begin position="4539"/>
        <end position="4676"/>
    </location>
</feature>
<dbReference type="InterPro" id="IPR006162">
    <property type="entry name" value="Ppantetheine_attach_site"/>
</dbReference>
<dbReference type="PROSITE" id="PS00606">
    <property type="entry name" value="KS3_1"/>
    <property type="match status" value="3"/>
</dbReference>
<dbReference type="PANTHER" id="PTHR43775">
    <property type="entry name" value="FATTY ACID SYNTHASE"/>
    <property type="match status" value="1"/>
</dbReference>
<dbReference type="Gene3D" id="3.40.50.720">
    <property type="entry name" value="NAD(P)-binding Rossmann-like Domain"/>
    <property type="match status" value="3"/>
</dbReference>
<keyword evidence="2" id="KW-0597">Phosphoprotein</keyword>
<dbReference type="GO" id="GO:0004315">
    <property type="term" value="F:3-oxoacyl-[acyl-carrier-protein] synthase activity"/>
    <property type="evidence" value="ECO:0007669"/>
    <property type="project" value="InterPro"/>
</dbReference>
<dbReference type="InterPro" id="IPR016039">
    <property type="entry name" value="Thiolase-like"/>
</dbReference>
<dbReference type="InterPro" id="IPR036291">
    <property type="entry name" value="NAD(P)-bd_dom_sf"/>
</dbReference>
<dbReference type="Pfam" id="PF16197">
    <property type="entry name" value="KAsynt_C_assoc"/>
    <property type="match status" value="3"/>
</dbReference>
<dbReference type="PROSITE" id="PS50075">
    <property type="entry name" value="CARRIER"/>
    <property type="match status" value="4"/>
</dbReference>
<dbReference type="Pfam" id="PF02801">
    <property type="entry name" value="Ketoacyl-synt_C"/>
    <property type="match status" value="3"/>
</dbReference>
<dbReference type="GO" id="GO:0031177">
    <property type="term" value="F:phosphopantetheine binding"/>
    <property type="evidence" value="ECO:0007669"/>
    <property type="project" value="InterPro"/>
</dbReference>
<dbReference type="Pfam" id="PF00550">
    <property type="entry name" value="PP-binding"/>
    <property type="match status" value="4"/>
</dbReference>
<dbReference type="PROSITE" id="PS52004">
    <property type="entry name" value="KS3_2"/>
    <property type="match status" value="3"/>
</dbReference>
<dbReference type="Pfam" id="PF08659">
    <property type="entry name" value="KR"/>
    <property type="match status" value="3"/>
</dbReference>
<organism evidence="11">
    <name type="scientific">Dactylosporangium aurantiacum subsp. hamdenensis</name>
    <dbReference type="NCBI Taxonomy" id="703577"/>
    <lineage>
        <taxon>Bacteria</taxon>
        <taxon>Bacillati</taxon>
        <taxon>Actinomycetota</taxon>
        <taxon>Actinomycetes</taxon>
        <taxon>Micromonosporales</taxon>
        <taxon>Micromonosporaceae</taxon>
        <taxon>Dactylosporangium</taxon>
    </lineage>
</organism>
<dbReference type="GO" id="GO:0006633">
    <property type="term" value="P:fatty acid biosynthetic process"/>
    <property type="evidence" value="ECO:0007669"/>
    <property type="project" value="InterPro"/>
</dbReference>
<dbReference type="PROSITE" id="PS52019">
    <property type="entry name" value="PKS_MFAS_DH"/>
    <property type="match status" value="2"/>
</dbReference>
<feature type="domain" description="Ketosynthase family 3 (KS3)" evidence="9">
    <location>
        <begin position="3576"/>
        <end position="4000"/>
    </location>
</feature>
<dbReference type="InterPro" id="IPR020841">
    <property type="entry name" value="PKS_Beta-ketoAc_synthase_dom"/>
</dbReference>
<feature type="domain" description="PKS/mFAS DH" evidence="10">
    <location>
        <begin position="2827"/>
        <end position="3091"/>
    </location>
</feature>
<evidence type="ECO:0000256" key="2">
    <source>
        <dbReference type="ARBA" id="ARBA00022553"/>
    </source>
</evidence>
<dbReference type="CDD" id="cd00833">
    <property type="entry name" value="PKS"/>
    <property type="match status" value="3"/>
</dbReference>
<dbReference type="SMART" id="SM00825">
    <property type="entry name" value="PKS_KS"/>
    <property type="match status" value="3"/>
</dbReference>
<feature type="active site" description="Proton acceptor; for dehydratase activity" evidence="6">
    <location>
        <position position="2860"/>
    </location>
</feature>
<dbReference type="InterPro" id="IPR049552">
    <property type="entry name" value="PKS_DH_N"/>
</dbReference>
<dbReference type="CDD" id="cd08956">
    <property type="entry name" value="KR_3_FAS_SDR_x"/>
    <property type="match status" value="2"/>
</dbReference>
<dbReference type="PROSITE" id="PS00012">
    <property type="entry name" value="PHOSPHOPANTETHEINE"/>
    <property type="match status" value="3"/>
</dbReference>
<dbReference type="SUPFAM" id="SSF51735">
    <property type="entry name" value="NAD(P)-binding Rossmann-fold domains"/>
    <property type="match status" value="6"/>
</dbReference>
<feature type="domain" description="Carrier" evidence="8">
    <location>
        <begin position="1898"/>
        <end position="1973"/>
    </location>
</feature>
<dbReference type="GO" id="GO:0004312">
    <property type="term" value="F:fatty acid synthase activity"/>
    <property type="evidence" value="ECO:0007669"/>
    <property type="project" value="TreeGrafter"/>
</dbReference>
<dbReference type="PANTHER" id="PTHR43775:SF51">
    <property type="entry name" value="INACTIVE PHENOLPHTHIOCEROL SYNTHESIS POLYKETIDE SYNTHASE TYPE I PKS1-RELATED"/>
    <property type="match status" value="1"/>
</dbReference>
<dbReference type="NCBIfam" id="NF045894">
    <property type="entry name" value="PKS_plus_SDR"/>
    <property type="match status" value="1"/>
</dbReference>
<feature type="domain" description="Ketosynthase family 3 (KS3)" evidence="9">
    <location>
        <begin position="559"/>
        <end position="982"/>
    </location>
</feature>
<feature type="region of interest" description="Disordered" evidence="7">
    <location>
        <begin position="1869"/>
        <end position="1890"/>
    </location>
</feature>
<dbReference type="InterPro" id="IPR020806">
    <property type="entry name" value="PKS_PP-bd"/>
</dbReference>
<feature type="domain" description="Carrier" evidence="8">
    <location>
        <begin position="464"/>
        <end position="538"/>
    </location>
</feature>
<dbReference type="FunFam" id="3.40.47.10:FF:000019">
    <property type="entry name" value="Polyketide synthase type I"/>
    <property type="match status" value="3"/>
</dbReference>
<dbReference type="Gene3D" id="3.10.129.110">
    <property type="entry name" value="Polyketide synthase dehydratase"/>
    <property type="match status" value="2"/>
</dbReference>
<dbReference type="InterPro" id="IPR014030">
    <property type="entry name" value="Ketoacyl_synth_N"/>
</dbReference>
<feature type="domain" description="Ketosynthase family 3 (KS3)" evidence="9">
    <location>
        <begin position="1991"/>
        <end position="2415"/>
    </location>
</feature>
<evidence type="ECO:0000256" key="4">
    <source>
        <dbReference type="ARBA" id="ARBA00023268"/>
    </source>
</evidence>
<dbReference type="Pfam" id="PF21089">
    <property type="entry name" value="PKS_DH_N"/>
    <property type="match status" value="2"/>
</dbReference>
<dbReference type="SMART" id="SM00827">
    <property type="entry name" value="PKS_AT"/>
    <property type="match status" value="4"/>
</dbReference>
<keyword evidence="4" id="KW-0511">Multifunctional enzyme</keyword>
<feature type="region of interest" description="N-terminal hotdog fold" evidence="6">
    <location>
        <begin position="4413"/>
        <end position="4528"/>
    </location>
</feature>
<dbReference type="Pfam" id="PF00109">
    <property type="entry name" value="ketoacyl-synt"/>
    <property type="match status" value="3"/>
</dbReference>
<evidence type="ECO:0000256" key="5">
    <source>
        <dbReference type="ARBA" id="ARBA00023315"/>
    </source>
</evidence>
<feature type="domain" description="Carrier" evidence="8">
    <location>
        <begin position="5069"/>
        <end position="5144"/>
    </location>
</feature>
<dbReference type="SMART" id="SM00826">
    <property type="entry name" value="PKS_DH"/>
    <property type="match status" value="2"/>
</dbReference>
<feature type="active site" description="Proton donor; for dehydratase activity" evidence="6">
    <location>
        <position position="4600"/>
    </location>
</feature>
<feature type="domain" description="Carrier" evidence="8">
    <location>
        <begin position="3483"/>
        <end position="3558"/>
    </location>
</feature>
<dbReference type="InterPro" id="IPR014043">
    <property type="entry name" value="Acyl_transferase_dom"/>
</dbReference>
<dbReference type="SMART" id="SM01294">
    <property type="entry name" value="PKS_PP_betabranch"/>
    <property type="match status" value="3"/>
</dbReference>
<dbReference type="InterPro" id="IPR049551">
    <property type="entry name" value="PKS_DH_C"/>
</dbReference>
<keyword evidence="3" id="KW-0808">Transferase</keyword>
<evidence type="ECO:0000256" key="6">
    <source>
        <dbReference type="PROSITE-ProRule" id="PRU01363"/>
    </source>
</evidence>
<dbReference type="InterPro" id="IPR016036">
    <property type="entry name" value="Malonyl_transacylase_ACP-bd"/>
</dbReference>
<name>E9LIP4_9ACTN</name>
<dbReference type="Gene3D" id="3.40.366.10">
    <property type="entry name" value="Malonyl-Coenzyme A Acyl Carrier Protein, domain 2"/>
    <property type="match status" value="4"/>
</dbReference>
<feature type="region of interest" description="N-terminal hotdog fold" evidence="6">
    <location>
        <begin position="2827"/>
        <end position="2943"/>
    </location>
</feature>
<feature type="region of interest" description="C-terminal hotdog fold" evidence="6">
    <location>
        <begin position="2953"/>
        <end position="3091"/>
    </location>
</feature>
<accession>E9LIP4</accession>
<dbReference type="InterPro" id="IPR016035">
    <property type="entry name" value="Acyl_Trfase/lysoPLipase"/>
</dbReference>
<dbReference type="CDD" id="cd08952">
    <property type="entry name" value="KR_1_SDR_x"/>
    <property type="match status" value="1"/>
</dbReference>
<dbReference type="Pfam" id="PF00698">
    <property type="entry name" value="Acyl_transf_1"/>
    <property type="match status" value="4"/>
</dbReference>
<dbReference type="InterPro" id="IPR009081">
    <property type="entry name" value="PP-bd_ACP"/>
</dbReference>
<feature type="active site" description="Proton acceptor; for dehydratase activity" evidence="6">
    <location>
        <position position="4445"/>
    </location>
</feature>
<feature type="domain" description="PKS/mFAS DH" evidence="10">
    <location>
        <begin position="4413"/>
        <end position="4676"/>
    </location>
</feature>
<feature type="active site" description="Proton donor; for dehydratase activity" evidence="6">
    <location>
        <position position="3014"/>
    </location>
</feature>
<dbReference type="SUPFAM" id="SSF52151">
    <property type="entry name" value="FabD/lysophospholipase-like"/>
    <property type="match status" value="4"/>
</dbReference>
<dbReference type="EMBL" id="HQ011923">
    <property type="protein sequence ID" value="ADU86002.1"/>
    <property type="molecule type" value="Genomic_DNA"/>
</dbReference>
<evidence type="ECO:0000313" key="11">
    <source>
        <dbReference type="EMBL" id="ADU86002.1"/>
    </source>
</evidence>
<reference evidence="11" key="1">
    <citation type="journal article" date="2011" name="J. Am. Chem. Soc.">
        <title>Characterization of tiacumicin B biosynthetic gene cluster affording diversified tiacumicin analogues and revealing a tailoring dihalogenase.</title>
        <authorList>
            <person name="Xiao Y."/>
            <person name="Li S."/>
            <person name="Niu S."/>
            <person name="Ma L."/>
            <person name="Zhang G."/>
            <person name="Zhang H."/>
            <person name="Zhang G."/>
            <person name="Ju J."/>
            <person name="Zhang C."/>
        </authorList>
    </citation>
    <scope>NUCLEOTIDE SEQUENCE</scope>
    <source>
        <strain evidence="11">NRRL 18085</strain>
    </source>
</reference>
<dbReference type="Gene3D" id="3.30.70.3290">
    <property type="match status" value="4"/>
</dbReference>
<dbReference type="SUPFAM" id="SSF55048">
    <property type="entry name" value="Probable ACP-binding domain of malonyl-CoA ACP transacylase"/>
    <property type="match status" value="4"/>
</dbReference>
<dbReference type="Gene3D" id="3.40.47.10">
    <property type="match status" value="3"/>
</dbReference>
<dbReference type="InterPro" id="IPR049900">
    <property type="entry name" value="PKS_mFAS_DH"/>
</dbReference>
<dbReference type="SUPFAM" id="SSF53901">
    <property type="entry name" value="Thiolase-like"/>
    <property type="match status" value="3"/>
</dbReference>
<keyword evidence="5" id="KW-0012">Acyltransferase</keyword>
<dbReference type="InterPro" id="IPR014031">
    <property type="entry name" value="Ketoacyl_synth_C"/>
</dbReference>
<dbReference type="InterPro" id="IPR057326">
    <property type="entry name" value="KR_dom"/>
</dbReference>
<dbReference type="Gene3D" id="1.10.1200.10">
    <property type="entry name" value="ACP-like"/>
    <property type="match status" value="4"/>
</dbReference>
<evidence type="ECO:0000259" key="10">
    <source>
        <dbReference type="PROSITE" id="PS52019"/>
    </source>
</evidence>
<dbReference type="InterPro" id="IPR013968">
    <property type="entry name" value="PKS_KR"/>
</dbReference>
<gene>
    <name evidence="11" type="primary">tiaA1</name>
</gene>
<protein>
    <submittedName>
        <fullName evidence="11">Putative modular polyketide synthase</fullName>
    </submittedName>
</protein>
<dbReference type="SMART" id="SM00822">
    <property type="entry name" value="PKS_KR"/>
    <property type="match status" value="3"/>
</dbReference>
<evidence type="ECO:0000256" key="7">
    <source>
        <dbReference type="SAM" id="MobiDB-lite"/>
    </source>
</evidence>
<proteinExistence type="predicted"/>
<dbReference type="InterPro" id="IPR001227">
    <property type="entry name" value="Ac_transferase_dom_sf"/>
</dbReference>
<dbReference type="InterPro" id="IPR042104">
    <property type="entry name" value="PKS_dehydratase_sf"/>
</dbReference>
<keyword evidence="1" id="KW-0596">Phosphopantetheine</keyword>
<dbReference type="InterPro" id="IPR032821">
    <property type="entry name" value="PKS_assoc"/>
</dbReference>
<dbReference type="InterPro" id="IPR050091">
    <property type="entry name" value="PKS_NRPS_Biosynth_Enz"/>
</dbReference>
<dbReference type="InterPro" id="IPR036736">
    <property type="entry name" value="ACP-like_sf"/>
</dbReference>
<evidence type="ECO:0000259" key="8">
    <source>
        <dbReference type="PROSITE" id="PS50075"/>
    </source>
</evidence>
<evidence type="ECO:0000256" key="1">
    <source>
        <dbReference type="ARBA" id="ARBA00022450"/>
    </source>
</evidence>
<evidence type="ECO:0000259" key="9">
    <source>
        <dbReference type="PROSITE" id="PS52004"/>
    </source>
</evidence>